<sequence length="83" mass="9571">MPILRNTLRRLRTALGNHAAKRRMYAELESCDPHTLKDIGLRWERGKLVPLNPESQRPDIAYRKTEESAETPDVCPRCGTRLT</sequence>
<dbReference type="RefSeq" id="WP_092569120.1">
    <property type="nucleotide sequence ID" value="NZ_BMXH01000001.1"/>
</dbReference>
<name>A0A1H2ZC01_9GAMM</name>
<evidence type="ECO:0000259" key="2">
    <source>
        <dbReference type="Pfam" id="PF06568"/>
    </source>
</evidence>
<reference evidence="3 4" key="1">
    <citation type="submission" date="2016-10" db="EMBL/GenBank/DDBJ databases">
        <authorList>
            <person name="de Groot N.N."/>
        </authorList>
    </citation>
    <scope>NUCLEOTIDE SEQUENCE [LARGE SCALE GENOMIC DNA]</scope>
    <source>
        <strain evidence="3 4">DSM 19219</strain>
    </source>
</reference>
<organism evidence="3 4">
    <name type="scientific">Aidingimonas halophila</name>
    <dbReference type="NCBI Taxonomy" id="574349"/>
    <lineage>
        <taxon>Bacteria</taxon>
        <taxon>Pseudomonadati</taxon>
        <taxon>Pseudomonadota</taxon>
        <taxon>Gammaproteobacteria</taxon>
        <taxon>Oceanospirillales</taxon>
        <taxon>Halomonadaceae</taxon>
        <taxon>Aidingimonas</taxon>
    </lineage>
</organism>
<dbReference type="EMBL" id="FNNI01000004">
    <property type="protein sequence ID" value="SDX14921.1"/>
    <property type="molecule type" value="Genomic_DNA"/>
</dbReference>
<gene>
    <name evidence="3" type="ORF">SAMN05443545_10499</name>
</gene>
<dbReference type="OrthoDB" id="6184316at2"/>
<protein>
    <recommendedName>
        <fullName evidence="2">YjiS-like domain-containing protein</fullName>
    </recommendedName>
</protein>
<evidence type="ECO:0000256" key="1">
    <source>
        <dbReference type="SAM" id="MobiDB-lite"/>
    </source>
</evidence>
<dbReference type="Pfam" id="PF06568">
    <property type="entry name" value="YjiS-like"/>
    <property type="match status" value="1"/>
</dbReference>
<dbReference type="AlphaFoldDB" id="A0A1H2ZC01"/>
<keyword evidence="4" id="KW-1185">Reference proteome</keyword>
<accession>A0A1H2ZC01</accession>
<dbReference type="Proteomes" id="UP000198500">
    <property type="component" value="Unassembled WGS sequence"/>
</dbReference>
<proteinExistence type="predicted"/>
<feature type="domain" description="YjiS-like" evidence="2">
    <location>
        <begin position="11"/>
        <end position="43"/>
    </location>
</feature>
<feature type="region of interest" description="Disordered" evidence="1">
    <location>
        <begin position="63"/>
        <end position="83"/>
    </location>
</feature>
<evidence type="ECO:0000313" key="4">
    <source>
        <dbReference type="Proteomes" id="UP000198500"/>
    </source>
</evidence>
<evidence type="ECO:0000313" key="3">
    <source>
        <dbReference type="EMBL" id="SDX14921.1"/>
    </source>
</evidence>
<dbReference type="InterPro" id="IPR009506">
    <property type="entry name" value="YjiS-like"/>
</dbReference>